<gene>
    <name evidence="2" type="ORF">A3B23_01055</name>
</gene>
<dbReference type="STRING" id="1797690.A3B23_01055"/>
<name>A0A1G1Z6M0_9BACT</name>
<evidence type="ECO:0000313" key="3">
    <source>
        <dbReference type="Proteomes" id="UP000178744"/>
    </source>
</evidence>
<dbReference type="EMBL" id="MHIY01000023">
    <property type="protein sequence ID" value="OGY59530.1"/>
    <property type="molecule type" value="Genomic_DNA"/>
</dbReference>
<accession>A0A1G1Z6M0</accession>
<protein>
    <submittedName>
        <fullName evidence="2">Uncharacterized protein</fullName>
    </submittedName>
</protein>
<reference evidence="2 3" key="1">
    <citation type="journal article" date="2016" name="Nat. Commun.">
        <title>Thousands of microbial genomes shed light on interconnected biogeochemical processes in an aquifer system.</title>
        <authorList>
            <person name="Anantharaman K."/>
            <person name="Brown C.T."/>
            <person name="Hug L.A."/>
            <person name="Sharon I."/>
            <person name="Castelle C.J."/>
            <person name="Probst A.J."/>
            <person name="Thomas B.C."/>
            <person name="Singh A."/>
            <person name="Wilkins M.J."/>
            <person name="Karaoz U."/>
            <person name="Brodie E.L."/>
            <person name="Williams K.H."/>
            <person name="Hubbard S.S."/>
            <person name="Banfield J.F."/>
        </authorList>
    </citation>
    <scope>NUCLEOTIDE SEQUENCE [LARGE SCALE GENOMIC DNA]</scope>
</reference>
<dbReference type="Proteomes" id="UP000178744">
    <property type="component" value="Unassembled WGS sequence"/>
</dbReference>
<evidence type="ECO:0000256" key="1">
    <source>
        <dbReference type="SAM" id="Phobius"/>
    </source>
</evidence>
<keyword evidence="1" id="KW-0472">Membrane</keyword>
<feature type="transmembrane region" description="Helical" evidence="1">
    <location>
        <begin position="38"/>
        <end position="58"/>
    </location>
</feature>
<proteinExistence type="predicted"/>
<dbReference type="AlphaFoldDB" id="A0A1G1Z6M0"/>
<comment type="caution">
    <text evidence="2">The sequence shown here is derived from an EMBL/GenBank/DDBJ whole genome shotgun (WGS) entry which is preliminary data.</text>
</comment>
<organism evidence="2 3">
    <name type="scientific">Candidatus Colwellbacteria bacterium RIFCSPLOWO2_01_FULL_48_10</name>
    <dbReference type="NCBI Taxonomy" id="1797690"/>
    <lineage>
        <taxon>Bacteria</taxon>
        <taxon>Candidatus Colwelliibacteriota</taxon>
    </lineage>
</organism>
<evidence type="ECO:0000313" key="2">
    <source>
        <dbReference type="EMBL" id="OGY59530.1"/>
    </source>
</evidence>
<keyword evidence="1" id="KW-0812">Transmembrane</keyword>
<sequence>MNQQNYNRVTGSIFLVIFALHAARLVFGWDAFVNYYEIPLWLSVVAAVLSGYLSFAAFRAK</sequence>
<keyword evidence="1" id="KW-1133">Transmembrane helix</keyword>